<feature type="region of interest" description="Disordered" evidence="1">
    <location>
        <begin position="69"/>
        <end position="96"/>
    </location>
</feature>
<accession>A0ABR8RZ37</accession>
<dbReference type="InterPro" id="IPR025629">
    <property type="entry name" value="DUF4287"/>
</dbReference>
<dbReference type="EMBL" id="JACSQP010000001">
    <property type="protein sequence ID" value="MBD7956488.1"/>
    <property type="molecule type" value="Genomic_DNA"/>
</dbReference>
<evidence type="ECO:0000313" key="2">
    <source>
        <dbReference type="EMBL" id="MBD7956488.1"/>
    </source>
</evidence>
<name>A0ABR8RZ37_9MICO</name>
<organism evidence="2 3">
    <name type="scientific">Microbacterium pullorum</name>
    <dbReference type="NCBI Taxonomy" id="2762236"/>
    <lineage>
        <taxon>Bacteria</taxon>
        <taxon>Bacillati</taxon>
        <taxon>Actinomycetota</taxon>
        <taxon>Actinomycetes</taxon>
        <taxon>Micrococcales</taxon>
        <taxon>Microbacteriaceae</taxon>
        <taxon>Microbacterium</taxon>
    </lineage>
</organism>
<protein>
    <submittedName>
        <fullName evidence="2">DUF4287 domain-containing protein</fullName>
    </submittedName>
</protein>
<reference evidence="2 3" key="1">
    <citation type="submission" date="2020-08" db="EMBL/GenBank/DDBJ databases">
        <title>A Genomic Blueprint of the Chicken Gut Microbiome.</title>
        <authorList>
            <person name="Gilroy R."/>
            <person name="Ravi A."/>
            <person name="Getino M."/>
            <person name="Pursley I."/>
            <person name="Horton D.L."/>
            <person name="Alikhan N.-F."/>
            <person name="Baker D."/>
            <person name="Gharbi K."/>
            <person name="Hall N."/>
            <person name="Watson M."/>
            <person name="Adriaenssens E.M."/>
            <person name="Foster-Nyarko E."/>
            <person name="Jarju S."/>
            <person name="Secka A."/>
            <person name="Antonio M."/>
            <person name="Oren A."/>
            <person name="Chaudhuri R."/>
            <person name="La Ragione R.M."/>
            <person name="Hildebrand F."/>
            <person name="Pallen M.J."/>
        </authorList>
    </citation>
    <scope>NUCLEOTIDE SEQUENCE [LARGE SCALE GENOMIC DNA]</scope>
    <source>
        <strain evidence="2 3">Sa4CUA7</strain>
    </source>
</reference>
<proteinExistence type="predicted"/>
<comment type="caution">
    <text evidence="2">The sequence shown here is derived from an EMBL/GenBank/DDBJ whole genome shotgun (WGS) entry which is preliminary data.</text>
</comment>
<dbReference type="RefSeq" id="WP_191717486.1">
    <property type="nucleotide sequence ID" value="NZ_JACSQP010000001.1"/>
</dbReference>
<dbReference type="Pfam" id="PF14117">
    <property type="entry name" value="DUF4287"/>
    <property type="match status" value="1"/>
</dbReference>
<evidence type="ECO:0000256" key="1">
    <source>
        <dbReference type="SAM" id="MobiDB-lite"/>
    </source>
</evidence>
<evidence type="ECO:0000313" key="3">
    <source>
        <dbReference type="Proteomes" id="UP000648352"/>
    </source>
</evidence>
<keyword evidence="3" id="KW-1185">Reference proteome</keyword>
<dbReference type="Proteomes" id="UP000648352">
    <property type="component" value="Unassembled WGS sequence"/>
</dbReference>
<sequence length="96" mass="10070">MSFQAYLDAVEKKTGLTPRELVTLAGEKGFDSSTAATPIVQWLADDYGLGRGHAMAMVHVITKGPQISAKHVGSGGTHADPSDTLWLDGAATNPHP</sequence>
<gene>
    <name evidence="2" type="ORF">H9651_02420</name>
</gene>